<evidence type="ECO:0000256" key="14">
    <source>
        <dbReference type="ARBA" id="ARBA00049886"/>
    </source>
</evidence>
<keyword evidence="11 15" id="KW-0560">Oxidoreductase</keyword>
<feature type="binding site" evidence="17">
    <location>
        <position position="168"/>
    </location>
    <ligand>
        <name>substrate</name>
    </ligand>
</feature>
<comment type="pathway">
    <text evidence="2 15">Cofactor biosynthesis; riboflavin biosynthesis; 5-amino-6-(D-ribitylamino)uracil from GTP: step 2/4.</text>
</comment>
<feature type="binding site" evidence="17">
    <location>
        <begin position="293"/>
        <end position="299"/>
    </location>
    <ligand>
        <name>NADP(+)</name>
        <dbReference type="ChEBI" id="CHEBI:58349"/>
    </ligand>
</feature>
<feature type="binding site" evidence="17">
    <location>
        <position position="207"/>
    </location>
    <ligand>
        <name>substrate</name>
    </ligand>
</feature>
<comment type="similarity">
    <text evidence="4 15">In the N-terminal section; belongs to the cytidine and deoxycytidylate deaminase family.</text>
</comment>
<feature type="binding site" evidence="17">
    <location>
        <position position="204"/>
    </location>
    <ligand>
        <name>substrate</name>
    </ligand>
</feature>
<evidence type="ECO:0000259" key="19">
    <source>
        <dbReference type="PROSITE" id="PS51747"/>
    </source>
</evidence>
<keyword evidence="12" id="KW-0511">Multifunctional enzyme</keyword>
<dbReference type="Gene3D" id="3.40.140.10">
    <property type="entry name" value="Cytidine Deaminase, domain 2"/>
    <property type="match status" value="1"/>
</dbReference>
<dbReference type="EMBL" id="MJEH01000011">
    <property type="protein sequence ID" value="OEH93654.1"/>
    <property type="molecule type" value="Genomic_DNA"/>
</dbReference>
<evidence type="ECO:0000256" key="7">
    <source>
        <dbReference type="ARBA" id="ARBA00022723"/>
    </source>
</evidence>
<dbReference type="OrthoDB" id="9800865at2"/>
<dbReference type="InterPro" id="IPR002734">
    <property type="entry name" value="RibDG_C"/>
</dbReference>
<comment type="caution">
    <text evidence="20">The sequence shown here is derived from an EMBL/GenBank/DDBJ whole genome shotgun (WGS) entry which is preliminary data.</text>
</comment>
<dbReference type="GO" id="GO:0008270">
    <property type="term" value="F:zinc ion binding"/>
    <property type="evidence" value="ECO:0007669"/>
    <property type="project" value="InterPro"/>
</dbReference>
<evidence type="ECO:0000256" key="8">
    <source>
        <dbReference type="ARBA" id="ARBA00022801"/>
    </source>
</evidence>
<dbReference type="AlphaFoldDB" id="A0A1E5LHT9"/>
<dbReference type="InterPro" id="IPR011549">
    <property type="entry name" value="RibD_C"/>
</dbReference>
<evidence type="ECO:0000256" key="9">
    <source>
        <dbReference type="ARBA" id="ARBA00022833"/>
    </source>
</evidence>
<reference evidence="20 21" key="1">
    <citation type="submission" date="2016-08" db="EMBL/GenBank/DDBJ databases">
        <title>Genome of Bacillus solimangrovi GH2-4.</title>
        <authorList>
            <person name="Lim S."/>
            <person name="Kim B.-C."/>
        </authorList>
    </citation>
    <scope>NUCLEOTIDE SEQUENCE [LARGE SCALE GENOMIC DNA]</scope>
    <source>
        <strain evidence="20 21">GH2-4</strain>
    </source>
</reference>
<evidence type="ECO:0000256" key="3">
    <source>
        <dbReference type="ARBA" id="ARBA00004910"/>
    </source>
</evidence>
<dbReference type="UniPathway" id="UPA00275">
    <property type="reaction ID" value="UER00401"/>
</dbReference>
<dbReference type="PANTHER" id="PTHR38011">
    <property type="entry name" value="DIHYDROFOLATE REDUCTASE FAMILY PROTEIN (AFU_ORTHOLOGUE AFUA_8G06820)"/>
    <property type="match status" value="1"/>
</dbReference>
<keyword evidence="10 15" id="KW-0521">NADP</keyword>
<dbReference type="GO" id="GO:0050661">
    <property type="term" value="F:NADP binding"/>
    <property type="evidence" value="ECO:0007669"/>
    <property type="project" value="InterPro"/>
</dbReference>
<dbReference type="GO" id="GO:0009231">
    <property type="term" value="P:riboflavin biosynthetic process"/>
    <property type="evidence" value="ECO:0007669"/>
    <property type="project" value="UniProtKB-UniPathway"/>
</dbReference>
<evidence type="ECO:0000256" key="10">
    <source>
        <dbReference type="ARBA" id="ARBA00022857"/>
    </source>
</evidence>
<dbReference type="InterPro" id="IPR050765">
    <property type="entry name" value="Riboflavin_Biosynth_HTPR"/>
</dbReference>
<dbReference type="InterPro" id="IPR016192">
    <property type="entry name" value="APOBEC/CMP_deaminase_Zn-bd"/>
</dbReference>
<evidence type="ECO:0000256" key="2">
    <source>
        <dbReference type="ARBA" id="ARBA00004882"/>
    </source>
</evidence>
<organism evidence="20 21">
    <name type="scientific">Bacillus solimangrovi</name>
    <dbReference type="NCBI Taxonomy" id="1305675"/>
    <lineage>
        <taxon>Bacteria</taxon>
        <taxon>Bacillati</taxon>
        <taxon>Bacillota</taxon>
        <taxon>Bacilli</taxon>
        <taxon>Bacillales</taxon>
        <taxon>Bacillaceae</taxon>
        <taxon>Bacillus</taxon>
    </lineage>
</organism>
<keyword evidence="9 15" id="KW-0862">Zinc</keyword>
<gene>
    <name evidence="20" type="ORF">BFG57_00700</name>
</gene>
<accession>A0A1E5LHT9</accession>
<keyword evidence="21" id="KW-1185">Reference proteome</keyword>
<sequence length="361" mass="39262">MSDESYMKLAIQLAQQTKGQTSPNPVVGAIVVKDHEVVGVGAHLKAGEAHAEVHALQMAAEKAVDATLYVTLEPCSHYGKTPPCADVVIEHDVRRVVIATTDPNPQVSGKGINKLKEADIEVKVGVLQEEASRLNEKFFHYIRTKTPYVTLKTAVSLDGKTATSQGDSKWITGQEARMDVHRYRHEHDAILVGIGTVLQDNPSLTTRLPDGGRNCIRIILDHHLRIPLDAQIVNDNEAPTWVVTTESVPAAKVRELENKGVRVIKLARDIISIEELLIRLGEEEITSLFVEGGATVHGSFLTAGAFQKVITYVAPKLIGGKEAPSSFLGEGIPFIDKAMSVDIQSFEKIGEDLKVVAVHKG</sequence>
<dbReference type="FunFam" id="3.40.140.10:FF:000025">
    <property type="entry name" value="Riboflavin biosynthesis protein RibD"/>
    <property type="match status" value="1"/>
</dbReference>
<evidence type="ECO:0000256" key="16">
    <source>
        <dbReference type="PIRSR" id="PIRSR006769-1"/>
    </source>
</evidence>
<dbReference type="PIRSF" id="PIRSF006769">
    <property type="entry name" value="RibD"/>
    <property type="match status" value="1"/>
</dbReference>
<dbReference type="EC" id="1.1.1.193" evidence="15"/>
<comment type="catalytic activity">
    <reaction evidence="13 15">
        <text>5-amino-6-(5-phospho-D-ribitylamino)uracil + NADP(+) = 5-amino-6-(5-phospho-D-ribosylamino)uracil + NADPH + H(+)</text>
        <dbReference type="Rhea" id="RHEA:17845"/>
        <dbReference type="ChEBI" id="CHEBI:15378"/>
        <dbReference type="ChEBI" id="CHEBI:57783"/>
        <dbReference type="ChEBI" id="CHEBI:58349"/>
        <dbReference type="ChEBI" id="CHEBI:58421"/>
        <dbReference type="ChEBI" id="CHEBI:58453"/>
        <dbReference type="EC" id="1.1.1.193"/>
    </reaction>
</comment>
<dbReference type="GO" id="GO:0008835">
    <property type="term" value="F:diaminohydroxyphosphoribosylaminopyrimidine deaminase activity"/>
    <property type="evidence" value="ECO:0007669"/>
    <property type="project" value="UniProtKB-EC"/>
</dbReference>
<name>A0A1E5LHT9_9BACI</name>
<evidence type="ECO:0000256" key="17">
    <source>
        <dbReference type="PIRSR" id="PIRSR006769-2"/>
    </source>
</evidence>
<dbReference type="Proteomes" id="UP000095209">
    <property type="component" value="Unassembled WGS sequence"/>
</dbReference>
<dbReference type="NCBIfam" id="TIGR00227">
    <property type="entry name" value="ribD_Cterm"/>
    <property type="match status" value="1"/>
</dbReference>
<evidence type="ECO:0000313" key="21">
    <source>
        <dbReference type="Proteomes" id="UP000095209"/>
    </source>
</evidence>
<evidence type="ECO:0000313" key="20">
    <source>
        <dbReference type="EMBL" id="OEH93654.1"/>
    </source>
</evidence>
<dbReference type="GO" id="GO:0008703">
    <property type="term" value="F:5-amino-6-(5-phosphoribosylamino)uracil reductase activity"/>
    <property type="evidence" value="ECO:0007669"/>
    <property type="project" value="UniProtKB-EC"/>
</dbReference>
<keyword evidence="6 15" id="KW-0686">Riboflavin biosynthesis</keyword>
<feature type="binding site" evidence="17">
    <location>
        <position position="196"/>
    </location>
    <ligand>
        <name>NADP(+)</name>
        <dbReference type="ChEBI" id="CHEBI:58349"/>
    </ligand>
</feature>
<evidence type="ECO:0000256" key="18">
    <source>
        <dbReference type="PIRSR" id="PIRSR006769-3"/>
    </source>
</evidence>
<comment type="catalytic activity">
    <reaction evidence="14 15">
        <text>2,5-diamino-6-hydroxy-4-(5-phosphoribosylamino)-pyrimidine + H2O + H(+) = 5-amino-6-(5-phospho-D-ribosylamino)uracil + NH4(+)</text>
        <dbReference type="Rhea" id="RHEA:21868"/>
        <dbReference type="ChEBI" id="CHEBI:15377"/>
        <dbReference type="ChEBI" id="CHEBI:15378"/>
        <dbReference type="ChEBI" id="CHEBI:28938"/>
        <dbReference type="ChEBI" id="CHEBI:58453"/>
        <dbReference type="ChEBI" id="CHEBI:58614"/>
        <dbReference type="EC" id="3.5.4.26"/>
    </reaction>
</comment>
<comment type="cofactor">
    <cofactor evidence="15 18">
        <name>Zn(2+)</name>
        <dbReference type="ChEBI" id="CHEBI:29105"/>
    </cofactor>
    <text evidence="15 18">Binds 1 zinc ion.</text>
</comment>
<evidence type="ECO:0000256" key="4">
    <source>
        <dbReference type="ARBA" id="ARBA00005259"/>
    </source>
</evidence>
<dbReference type="Pfam" id="PF00383">
    <property type="entry name" value="dCMP_cyt_deam_1"/>
    <property type="match status" value="1"/>
</dbReference>
<feature type="domain" description="CMP/dCMP-type deaminase" evidence="19">
    <location>
        <begin position="1"/>
        <end position="111"/>
    </location>
</feature>
<comment type="similarity">
    <text evidence="5 15">In the C-terminal section; belongs to the HTP reductase family.</text>
</comment>
<dbReference type="InterPro" id="IPR004794">
    <property type="entry name" value="Eubact_RibD"/>
</dbReference>
<dbReference type="SUPFAM" id="SSF53597">
    <property type="entry name" value="Dihydrofolate reductase-like"/>
    <property type="match status" value="1"/>
</dbReference>
<dbReference type="NCBIfam" id="TIGR00326">
    <property type="entry name" value="eubact_ribD"/>
    <property type="match status" value="1"/>
</dbReference>
<evidence type="ECO:0000256" key="1">
    <source>
        <dbReference type="ARBA" id="ARBA00002151"/>
    </source>
</evidence>
<evidence type="ECO:0000256" key="5">
    <source>
        <dbReference type="ARBA" id="ARBA00007417"/>
    </source>
</evidence>
<feature type="binding site" evidence="17">
    <location>
        <position position="184"/>
    </location>
    <ligand>
        <name>substrate</name>
    </ligand>
</feature>
<dbReference type="PROSITE" id="PS00903">
    <property type="entry name" value="CYT_DCMP_DEAMINASES_1"/>
    <property type="match status" value="1"/>
</dbReference>
<dbReference type="Pfam" id="PF01872">
    <property type="entry name" value="RibD_C"/>
    <property type="match status" value="1"/>
</dbReference>
<evidence type="ECO:0000256" key="13">
    <source>
        <dbReference type="ARBA" id="ARBA00049861"/>
    </source>
</evidence>
<feature type="binding site" evidence="17">
    <location>
        <position position="154"/>
    </location>
    <ligand>
        <name>NADP(+)</name>
        <dbReference type="ChEBI" id="CHEBI:58349"/>
    </ligand>
</feature>
<evidence type="ECO:0000256" key="12">
    <source>
        <dbReference type="ARBA" id="ARBA00023268"/>
    </source>
</evidence>
<feature type="binding site" evidence="18">
    <location>
        <position position="84"/>
    </location>
    <ligand>
        <name>Zn(2+)</name>
        <dbReference type="ChEBI" id="CHEBI:29105"/>
        <note>catalytic</note>
    </ligand>
</feature>
<feature type="binding site" evidence="17">
    <location>
        <position position="170"/>
    </location>
    <ligand>
        <name>NADP(+)</name>
        <dbReference type="ChEBI" id="CHEBI:58349"/>
    </ligand>
</feature>
<dbReference type="SUPFAM" id="SSF53927">
    <property type="entry name" value="Cytidine deaminase-like"/>
    <property type="match status" value="1"/>
</dbReference>
<dbReference type="RefSeq" id="WP_069716557.1">
    <property type="nucleotide sequence ID" value="NZ_MJEH01000011.1"/>
</dbReference>
<evidence type="ECO:0000256" key="6">
    <source>
        <dbReference type="ARBA" id="ARBA00022619"/>
    </source>
</evidence>
<dbReference type="PROSITE" id="PS51747">
    <property type="entry name" value="CYT_DCMP_DEAMINASES_2"/>
    <property type="match status" value="1"/>
</dbReference>
<dbReference type="CDD" id="cd01284">
    <property type="entry name" value="Riboflavin_deaminase-reductase"/>
    <property type="match status" value="1"/>
</dbReference>
<keyword evidence="7 15" id="KW-0479">Metal-binding</keyword>
<dbReference type="STRING" id="1305675.BFG57_00700"/>
<dbReference type="EC" id="3.5.4.26" evidence="15"/>
<dbReference type="InterPro" id="IPR002125">
    <property type="entry name" value="CMP_dCMP_dom"/>
</dbReference>
<evidence type="ECO:0000256" key="15">
    <source>
        <dbReference type="PIRNR" id="PIRNR006769"/>
    </source>
</evidence>
<dbReference type="InterPro" id="IPR016193">
    <property type="entry name" value="Cytidine_deaminase-like"/>
</dbReference>
<dbReference type="Gene3D" id="3.40.430.10">
    <property type="entry name" value="Dihydrofolate Reductase, subunit A"/>
    <property type="match status" value="1"/>
</dbReference>
<keyword evidence="8 15" id="KW-0378">Hydrolase</keyword>
<feature type="binding site" evidence="17">
    <location>
        <position position="200"/>
    </location>
    <ligand>
        <name>NADP(+)</name>
        <dbReference type="ChEBI" id="CHEBI:58349"/>
    </ligand>
</feature>
<feature type="binding site" evidence="17">
    <location>
        <position position="291"/>
    </location>
    <ligand>
        <name>substrate</name>
    </ligand>
</feature>
<dbReference type="InterPro" id="IPR024072">
    <property type="entry name" value="DHFR-like_dom_sf"/>
</dbReference>
<protein>
    <recommendedName>
        <fullName evidence="15">Riboflavin biosynthesis protein RibD</fullName>
    </recommendedName>
    <domain>
        <recommendedName>
            <fullName evidence="15">Diaminohydroxyphosphoribosylaminopyrimidine deaminase</fullName>
            <shortName evidence="15">DRAP deaminase</shortName>
            <ecNumber evidence="15">3.5.4.26</ecNumber>
        </recommendedName>
        <alternativeName>
            <fullName evidence="15">Riboflavin-specific deaminase</fullName>
        </alternativeName>
    </domain>
    <domain>
        <recommendedName>
            <fullName evidence="15">5-amino-6-(5-phosphoribosylamino)uracil reductase</fullName>
            <ecNumber evidence="15">1.1.1.193</ecNumber>
        </recommendedName>
        <alternativeName>
            <fullName evidence="15">HTP reductase</fullName>
        </alternativeName>
    </domain>
</protein>
<feature type="active site" description="Proton donor" evidence="16">
    <location>
        <position position="52"/>
    </location>
</feature>
<comment type="function">
    <text evidence="1 15">Converts 2,5-diamino-6-(ribosylamino)-4(3h)-pyrimidinone 5'-phosphate into 5-amino-6-(ribosylamino)-2,4(1h,3h)-pyrimidinedione 5'-phosphate.</text>
</comment>
<comment type="pathway">
    <text evidence="3 15">Cofactor biosynthesis; riboflavin biosynthesis; 5-amino-6-(D-ribitylamino)uracil from GTP: step 3/4.</text>
</comment>
<evidence type="ECO:0000256" key="11">
    <source>
        <dbReference type="ARBA" id="ARBA00023002"/>
    </source>
</evidence>
<feature type="binding site" evidence="18">
    <location>
        <position position="50"/>
    </location>
    <ligand>
        <name>Zn(2+)</name>
        <dbReference type="ChEBI" id="CHEBI:29105"/>
        <note>catalytic</note>
    </ligand>
</feature>
<proteinExistence type="inferred from homology"/>
<dbReference type="PANTHER" id="PTHR38011:SF7">
    <property type="entry name" value="2,5-DIAMINO-6-RIBOSYLAMINO-4(3H)-PYRIMIDINONE 5'-PHOSPHATE REDUCTASE"/>
    <property type="match status" value="1"/>
</dbReference>
<feature type="binding site" evidence="18">
    <location>
        <position position="75"/>
    </location>
    <ligand>
        <name>Zn(2+)</name>
        <dbReference type="ChEBI" id="CHEBI:29105"/>
        <note>catalytic</note>
    </ligand>
</feature>